<evidence type="ECO:0000256" key="2">
    <source>
        <dbReference type="SAM" id="Phobius"/>
    </source>
</evidence>
<evidence type="ECO:0000313" key="3">
    <source>
        <dbReference type="EMBL" id="KAF5401379.1"/>
    </source>
</evidence>
<proteinExistence type="predicted"/>
<comment type="caution">
    <text evidence="3">The sequence shown here is derived from an EMBL/GenBank/DDBJ whole genome shotgun (WGS) entry which is preliminary data.</text>
</comment>
<feature type="region of interest" description="Disordered" evidence="1">
    <location>
        <begin position="168"/>
        <end position="196"/>
    </location>
</feature>
<protein>
    <submittedName>
        <fullName evidence="3">Uncharacterized protein</fullName>
    </submittedName>
</protein>
<sequence length="362" mass="38803">SLQPNQAANLDVEGLNCHWPTGVLSINNLNLQVVSVGALSSWEVYLLHLLSRMVVLMRSEVVLCILFGVYGAVLSNVNGAVLAKRHVDISDNADVAAGTVTPGENVLTETRNAGEEFPTTPSATGRVNASSEMQTQSTVDATGETTGEMPSAPALEHISPAFIGKVDLPNAVSEPSTSSGDSGHATTPVTSTTTTTGIPRLMSTLTAFSVELNRGSITGRDMASKEQVAALEELFRSRHQNTDDVDAIDKAHSHHVNVIKPVSADASPSLVRLCQPGIGNICGRVHGPIVTCNMAHLLTRQVLWTHRHPTFSRTCQALTSVFANATRFEYNVHRIGTIIGIPNFVTFTETDNRLMLLFNCKN</sequence>
<organism evidence="3 4">
    <name type="scientific">Paragonimus heterotremus</name>
    <dbReference type="NCBI Taxonomy" id="100268"/>
    <lineage>
        <taxon>Eukaryota</taxon>
        <taxon>Metazoa</taxon>
        <taxon>Spiralia</taxon>
        <taxon>Lophotrochozoa</taxon>
        <taxon>Platyhelminthes</taxon>
        <taxon>Trematoda</taxon>
        <taxon>Digenea</taxon>
        <taxon>Plagiorchiida</taxon>
        <taxon>Troglotremata</taxon>
        <taxon>Troglotrematidae</taxon>
        <taxon>Paragonimus</taxon>
    </lineage>
</organism>
<keyword evidence="4" id="KW-1185">Reference proteome</keyword>
<evidence type="ECO:0000256" key="1">
    <source>
        <dbReference type="SAM" id="MobiDB-lite"/>
    </source>
</evidence>
<feature type="compositionally biased region" description="Polar residues" evidence="1">
    <location>
        <begin position="119"/>
        <end position="145"/>
    </location>
</feature>
<gene>
    <name evidence="3" type="ORF">PHET_04984</name>
</gene>
<feature type="non-terminal residue" evidence="3">
    <location>
        <position position="362"/>
    </location>
</feature>
<dbReference type="AlphaFoldDB" id="A0A8J4WIL0"/>
<feature type="region of interest" description="Disordered" evidence="1">
    <location>
        <begin position="112"/>
        <end position="152"/>
    </location>
</feature>
<keyword evidence="2" id="KW-1133">Transmembrane helix</keyword>
<evidence type="ECO:0000313" key="4">
    <source>
        <dbReference type="Proteomes" id="UP000748531"/>
    </source>
</evidence>
<keyword evidence="2" id="KW-0472">Membrane</keyword>
<accession>A0A8J4WIL0</accession>
<feature type="compositionally biased region" description="Low complexity" evidence="1">
    <location>
        <begin position="186"/>
        <end position="196"/>
    </location>
</feature>
<name>A0A8J4WIL0_9TREM</name>
<dbReference type="Proteomes" id="UP000748531">
    <property type="component" value="Unassembled WGS sequence"/>
</dbReference>
<feature type="compositionally biased region" description="Polar residues" evidence="1">
    <location>
        <begin position="173"/>
        <end position="185"/>
    </location>
</feature>
<dbReference type="EMBL" id="LUCH01002513">
    <property type="protein sequence ID" value="KAF5401379.1"/>
    <property type="molecule type" value="Genomic_DNA"/>
</dbReference>
<dbReference type="OrthoDB" id="10417260at2759"/>
<feature type="transmembrane region" description="Helical" evidence="2">
    <location>
        <begin position="61"/>
        <end position="83"/>
    </location>
</feature>
<reference evidence="3" key="1">
    <citation type="submission" date="2019-05" db="EMBL/GenBank/DDBJ databases">
        <title>Annotation for the trematode Paragonimus heterotremus.</title>
        <authorList>
            <person name="Choi Y.-J."/>
        </authorList>
    </citation>
    <scope>NUCLEOTIDE SEQUENCE</scope>
    <source>
        <strain evidence="3">LC</strain>
    </source>
</reference>
<keyword evidence="2" id="KW-0812">Transmembrane</keyword>